<evidence type="ECO:0000256" key="4">
    <source>
        <dbReference type="ARBA" id="ARBA00008638"/>
    </source>
</evidence>
<feature type="region of interest" description="Disordered" evidence="20">
    <location>
        <begin position="683"/>
        <end position="954"/>
    </location>
</feature>
<reference evidence="22 23" key="1">
    <citation type="submission" date="2017-12" db="EMBL/GenBank/DDBJ databases">
        <title>Integrating genomic resources of turbot (Scophthalmus maximus) in depth evaluation of genetic and physical mapping variation across individuals.</title>
        <authorList>
            <person name="Martinez P."/>
        </authorList>
    </citation>
    <scope>NUCLEOTIDE SEQUENCE [LARGE SCALE GENOMIC DNA]</scope>
</reference>
<gene>
    <name evidence="22" type="ORF">SMAX5B_018564</name>
</gene>
<keyword evidence="8" id="KW-0597">Phosphoprotein</keyword>
<evidence type="ECO:0000256" key="8">
    <source>
        <dbReference type="ARBA" id="ARBA00022553"/>
    </source>
</evidence>
<keyword evidence="15 19" id="KW-0456">Lyase</keyword>
<evidence type="ECO:0000256" key="3">
    <source>
        <dbReference type="ARBA" id="ARBA00005871"/>
    </source>
</evidence>
<evidence type="ECO:0000256" key="9">
    <source>
        <dbReference type="ARBA" id="ARBA00022723"/>
    </source>
</evidence>
<name>A0A2U9C8B7_SCOMX</name>
<organism evidence="22 23">
    <name type="scientific">Scophthalmus maximus</name>
    <name type="common">Turbot</name>
    <name type="synonym">Psetta maxima</name>
    <dbReference type="NCBI Taxonomy" id="52904"/>
    <lineage>
        <taxon>Eukaryota</taxon>
        <taxon>Metazoa</taxon>
        <taxon>Chordata</taxon>
        <taxon>Craniata</taxon>
        <taxon>Vertebrata</taxon>
        <taxon>Euteleostomi</taxon>
        <taxon>Actinopterygii</taxon>
        <taxon>Neopterygii</taxon>
        <taxon>Teleostei</taxon>
        <taxon>Neoteleostei</taxon>
        <taxon>Acanthomorphata</taxon>
        <taxon>Carangaria</taxon>
        <taxon>Pleuronectiformes</taxon>
        <taxon>Pleuronectoidei</taxon>
        <taxon>Scophthalmidae</taxon>
        <taxon>Scophthalmus</taxon>
    </lineage>
</organism>
<evidence type="ECO:0000256" key="20">
    <source>
        <dbReference type="SAM" id="MobiDB-lite"/>
    </source>
</evidence>
<evidence type="ECO:0000256" key="7">
    <source>
        <dbReference type="ARBA" id="ARBA00021214"/>
    </source>
</evidence>
<dbReference type="GO" id="GO:0019748">
    <property type="term" value="P:secondary metabolic process"/>
    <property type="evidence" value="ECO:0007669"/>
    <property type="project" value="TreeGrafter"/>
</dbReference>
<keyword evidence="23" id="KW-1185">Reference proteome</keyword>
<dbReference type="Proteomes" id="UP000246464">
    <property type="component" value="Chromosome 14"/>
</dbReference>
<evidence type="ECO:0000256" key="13">
    <source>
        <dbReference type="ARBA" id="ARBA00023127"/>
    </source>
</evidence>
<comment type="subcellular location">
    <subcellularLocation>
        <location evidence="1">Nucleus</location>
    </subcellularLocation>
</comment>
<dbReference type="CDD" id="cd20598">
    <property type="entry name" value="CYCLIN_CCNT2_rpt2"/>
    <property type="match status" value="1"/>
</dbReference>
<evidence type="ECO:0000256" key="15">
    <source>
        <dbReference type="ARBA" id="ARBA00023239"/>
    </source>
</evidence>
<proteinExistence type="inferred from homology"/>
<dbReference type="GO" id="GO:0005634">
    <property type="term" value="C:nucleus"/>
    <property type="evidence" value="ECO:0007669"/>
    <property type="project" value="UniProtKB-SubCell"/>
</dbReference>
<dbReference type="InterPro" id="IPR032465">
    <property type="entry name" value="ACMSD"/>
</dbReference>
<sequence length="954" mass="104806">MKVDIHNHILPKEWPDLKQRYGYDGFVQLHHHCKGEAQMMKDGKLFRVIEENCWDANARIRDMDQHGVTVQVLSTVPVMFSYWAKPHDALDLCVILNDNLAETVQSNPKRFVGLGTLPMQAPDLAVLEMRRCVRELGFPGVQIGSHINNWDLNASELYPFYAEAEELGCSIFVHPWDMQTDGRMAKYWLPWLVGMPSETTMAICSMIFGGVFERFPKLKVCFAHGGGTFPFTIGRIEHGHAVRPDLCAIDNSISPRKYLGSFYTDSLVHDPTSLKLLVDVIGKDKVMLGTDYPFPLGELQPGSLIESMDEFDDTLKITSPTTLFLAAKVEEQPRKLEHVIKVAHACLNPQESPLDTKSNAYLQQAQELVILESIVLQTLGFEITIDHPHTDVVKCSQLVRASKDLAQTSYFMATNSLHLTTFCLQYKPTVISCVCIHLACKWSNWEIPVSTDGKHWWEYVDNSVTLELLDELTHEFLQILEKTPSRLKRIRNWRATQAAKKPKSESNQLMDSFAGPSMLLDQGDATLPGVPSSNPTFSRAAAAFTMSMPGQSGGAALSLDTMASIYNPASHSEWPQGKQSQAGFLATCIKPEPLSSPLHEQTLSLQTSTSLLLQHPPIYKTEKTEDFSPVKHEQKGAGLSGVGKHQPPPQSAYPPPVQPQPPQPSPAPKLSLDKYREKLAAEFAVSGQKRRQELHGGAVDCEVRGEMSASSLSTYAQSSMSHDHRKHSQPHQTSHGGAGSTTASPMKMKVPSSTSGQDRRHHRDKGLLKLRLALPGSGSSSQQVKSGQPGKDELKMKIKVSSSEYHSSSDEGMAANNKGKHSSPLVSKEKHRGAEHNLHRHHKHSHPHSHSGNGRGGPEGHCGSGDLWGTPGLVGMEGMTLAPPGSAPLSSSTSRKRVYPEVGHNHHPPSSSSTSCSKVSKISKGGTGAAGGLRTSQQYPPPSESPHQVGEQRH</sequence>
<keyword evidence="12" id="KW-0805">Transcription regulation</keyword>
<comment type="function">
    <text evidence="17">Converts alpha-amino-beta-carboxymuconate-epsilon-semialdehyde (ACMS) to alpha-aminomuconate semialdehyde (AMS). ACMS can be converted non-enzymatically to quinolate (QA), a key precursor of NAD, and a potent endogenous excitotoxin of neuronal cells which is implicated in the pathogenesis of various neurodegenerative disorders. In the presence of ACMSD, ACMS is converted to AMS, a benign catabolite. ACMSD ultimately controls the metabolic fate of tryptophan catabolism along the kynurenine pathway.</text>
</comment>
<dbReference type="EC" id="4.1.1.45" evidence="6 19"/>
<dbReference type="GO" id="GO:0001760">
    <property type="term" value="F:aminocarboxymuconate-semialdehyde decarboxylase activity"/>
    <property type="evidence" value="ECO:0007669"/>
    <property type="project" value="UniProtKB-UniRule"/>
</dbReference>
<dbReference type="FunFam" id="3.20.20.140:FF:000029">
    <property type="entry name" value="2-amino-3-carboxymuconate-6-semialdehyde decarboxylase"/>
    <property type="match status" value="1"/>
</dbReference>
<feature type="compositionally biased region" description="Gly residues" evidence="20">
    <location>
        <begin position="853"/>
        <end position="863"/>
    </location>
</feature>
<dbReference type="UniPathway" id="UPA00270"/>
<feature type="compositionally biased region" description="Low complexity" evidence="20">
    <location>
        <begin position="775"/>
        <end position="789"/>
    </location>
</feature>
<dbReference type="InterPro" id="IPR036915">
    <property type="entry name" value="Cyclin-like_sf"/>
</dbReference>
<evidence type="ECO:0000256" key="18">
    <source>
        <dbReference type="ARBA" id="ARBA00031120"/>
    </source>
</evidence>
<comment type="pathway">
    <text evidence="2 19">Secondary metabolite metabolism; quinolate metabolism.</text>
</comment>
<dbReference type="GO" id="GO:0016787">
    <property type="term" value="F:hydrolase activity"/>
    <property type="evidence" value="ECO:0007669"/>
    <property type="project" value="InterPro"/>
</dbReference>
<feature type="compositionally biased region" description="Polar residues" evidence="20">
    <location>
        <begin position="730"/>
        <end position="744"/>
    </location>
</feature>
<evidence type="ECO:0000313" key="23">
    <source>
        <dbReference type="Proteomes" id="UP000246464"/>
    </source>
</evidence>
<dbReference type="SUPFAM" id="SSF51556">
    <property type="entry name" value="Metallo-dependent hydrolases"/>
    <property type="match status" value="1"/>
</dbReference>
<evidence type="ECO:0000256" key="12">
    <source>
        <dbReference type="ARBA" id="ARBA00023015"/>
    </source>
</evidence>
<dbReference type="Pfam" id="PF04909">
    <property type="entry name" value="Amidohydro_2"/>
    <property type="match status" value="1"/>
</dbReference>
<evidence type="ECO:0000313" key="22">
    <source>
        <dbReference type="EMBL" id="AWP12847.1"/>
    </source>
</evidence>
<dbReference type="GO" id="GO:0006569">
    <property type="term" value="P:L-tryptophan catabolic process"/>
    <property type="evidence" value="ECO:0007669"/>
    <property type="project" value="UniProtKB-ARBA"/>
</dbReference>
<evidence type="ECO:0000256" key="10">
    <source>
        <dbReference type="ARBA" id="ARBA00022793"/>
    </source>
</evidence>
<dbReference type="AlphaFoldDB" id="A0A2U9C8B7"/>
<dbReference type="InterPro" id="IPR032466">
    <property type="entry name" value="Metal_Hydrolase"/>
</dbReference>
<keyword evidence="14" id="KW-0804">Transcription</keyword>
<keyword evidence="10 19" id="KW-0210">Decarboxylase</keyword>
<dbReference type="PANTHER" id="PTHR21240">
    <property type="entry name" value="2-AMINO-3-CARBOXYLMUCONATE-6-SEMIALDEHYDE DECARBOXYLASE"/>
    <property type="match status" value="1"/>
</dbReference>
<evidence type="ECO:0000256" key="5">
    <source>
        <dbReference type="ARBA" id="ARBA00011245"/>
    </source>
</evidence>
<keyword evidence="13" id="KW-0195">Cyclin</keyword>
<dbReference type="STRING" id="52904.ENSSMAP00000007447"/>
<evidence type="ECO:0000256" key="6">
    <source>
        <dbReference type="ARBA" id="ARBA00012365"/>
    </source>
</evidence>
<comment type="similarity">
    <text evidence="3">Belongs to the metallo-dependent hydrolases superfamily. ACMSD family.</text>
</comment>
<feature type="compositionally biased region" description="Low complexity" evidence="20">
    <location>
        <begin position="880"/>
        <end position="893"/>
    </location>
</feature>
<evidence type="ECO:0000259" key="21">
    <source>
        <dbReference type="Pfam" id="PF04909"/>
    </source>
</evidence>
<feature type="compositionally biased region" description="Pro residues" evidence="20">
    <location>
        <begin position="646"/>
        <end position="667"/>
    </location>
</feature>
<accession>A0A2U9C8B7</accession>
<keyword evidence="16" id="KW-0539">Nucleus</keyword>
<dbReference type="Gene3D" id="1.10.472.10">
    <property type="entry name" value="Cyclin-like"/>
    <property type="match status" value="1"/>
</dbReference>
<dbReference type="GO" id="GO:1904985">
    <property type="term" value="P:negative regulation of quinolinate biosynthetic process"/>
    <property type="evidence" value="ECO:0007669"/>
    <property type="project" value="UniProtKB-UniRule"/>
</dbReference>
<evidence type="ECO:0000256" key="11">
    <source>
        <dbReference type="ARBA" id="ARBA00022833"/>
    </source>
</evidence>
<dbReference type="EMBL" id="CP026256">
    <property type="protein sequence ID" value="AWP12847.1"/>
    <property type="molecule type" value="Genomic_DNA"/>
</dbReference>
<dbReference type="CDD" id="cd01292">
    <property type="entry name" value="metallo-dependent_hydrolases"/>
    <property type="match status" value="1"/>
</dbReference>
<feature type="compositionally biased region" description="Low complexity" evidence="20">
    <location>
        <begin position="707"/>
        <end position="720"/>
    </location>
</feature>
<evidence type="ECO:0000256" key="16">
    <source>
        <dbReference type="ARBA" id="ARBA00023242"/>
    </source>
</evidence>
<feature type="compositionally biased region" description="Basic residues" evidence="20">
    <location>
        <begin position="838"/>
        <end position="849"/>
    </location>
</feature>
<feature type="compositionally biased region" description="Basic and acidic residues" evidence="20">
    <location>
        <begin position="620"/>
        <end position="635"/>
    </location>
</feature>
<keyword evidence="11" id="KW-0862">Zinc</keyword>
<dbReference type="Gene3D" id="3.20.20.140">
    <property type="entry name" value="Metal-dependent hydrolases"/>
    <property type="match status" value="1"/>
</dbReference>
<dbReference type="GO" id="GO:0046872">
    <property type="term" value="F:metal ion binding"/>
    <property type="evidence" value="ECO:0007669"/>
    <property type="project" value="UniProtKB-KW"/>
</dbReference>
<evidence type="ECO:0000256" key="17">
    <source>
        <dbReference type="ARBA" id="ARBA00025318"/>
    </source>
</evidence>
<evidence type="ECO:0000256" key="14">
    <source>
        <dbReference type="ARBA" id="ARBA00023163"/>
    </source>
</evidence>
<evidence type="ECO:0000256" key="2">
    <source>
        <dbReference type="ARBA" id="ARBA00005079"/>
    </source>
</evidence>
<dbReference type="InterPro" id="IPR006680">
    <property type="entry name" value="Amidohydro-rel"/>
</dbReference>
<feature type="compositionally biased region" description="Low complexity" evidence="20">
    <location>
        <begin position="910"/>
        <end position="924"/>
    </location>
</feature>
<evidence type="ECO:0000256" key="19">
    <source>
        <dbReference type="RuleBase" id="RU366045"/>
    </source>
</evidence>
<dbReference type="Pfam" id="PF21797">
    <property type="entry name" value="CycT2-like_C"/>
    <property type="match status" value="1"/>
</dbReference>
<comment type="subunit">
    <text evidence="5 19">Monomer.</text>
</comment>
<feature type="region of interest" description="Disordered" evidence="20">
    <location>
        <begin position="620"/>
        <end position="670"/>
    </location>
</feature>
<feature type="domain" description="Amidohydrolase-related" evidence="21">
    <location>
        <begin position="3"/>
        <end position="307"/>
    </location>
</feature>
<dbReference type="SUPFAM" id="SSF47954">
    <property type="entry name" value="Cyclin-like"/>
    <property type="match status" value="2"/>
</dbReference>
<keyword evidence="9" id="KW-0479">Metal-binding</keyword>
<evidence type="ECO:0000256" key="1">
    <source>
        <dbReference type="ARBA" id="ARBA00004123"/>
    </source>
</evidence>
<dbReference type="PANTHER" id="PTHR21240:SF27">
    <property type="entry name" value="2-AMINO-3-CARBOXYMUCONATE-6-SEMIALDEHYDE DECARBOXYLASE"/>
    <property type="match status" value="1"/>
</dbReference>
<comment type="similarity">
    <text evidence="4">Belongs to the cyclin family. Cyclin C subfamily.</text>
</comment>
<dbReference type="GO" id="GO:0005829">
    <property type="term" value="C:cytosol"/>
    <property type="evidence" value="ECO:0007669"/>
    <property type="project" value="UniProtKB-UniRule"/>
</dbReference>
<dbReference type="InterPro" id="IPR047322">
    <property type="entry name" value="CYCLIN_CCNT2_rpt2"/>
</dbReference>
<protein>
    <recommendedName>
        <fullName evidence="7 19">2-amino-3-carboxymuconate-6-semialdehyde decarboxylase</fullName>
        <ecNumber evidence="6 19">4.1.1.45</ecNumber>
    </recommendedName>
    <alternativeName>
        <fullName evidence="18 19">Picolinate carboxylase</fullName>
    </alternativeName>
</protein>
<dbReference type="FunFam" id="1.10.472.10:FF:000004">
    <property type="entry name" value="Cyclin T2"/>
    <property type="match status" value="1"/>
</dbReference>
<comment type="catalytic activity">
    <reaction evidence="19">
        <text>2-amino-3-carboxymuconate 6-semialdehyde + H(+) = 2-aminomuconate 6-semialdehyde + CO2</text>
        <dbReference type="Rhea" id="RHEA:16557"/>
        <dbReference type="ChEBI" id="CHEBI:15378"/>
        <dbReference type="ChEBI" id="CHEBI:16526"/>
        <dbReference type="ChEBI" id="CHEBI:77634"/>
        <dbReference type="ChEBI" id="CHEBI:77803"/>
        <dbReference type="EC" id="4.1.1.45"/>
    </reaction>
</comment>